<dbReference type="RefSeq" id="WP_183203177.1">
    <property type="nucleotide sequence ID" value="NZ_BAAAER010000004.1"/>
</dbReference>
<name>A0A7W6NN67_9CAUL</name>
<protein>
    <recommendedName>
        <fullName evidence="2">Potassium channel domain-containing protein</fullName>
    </recommendedName>
</protein>
<keyword evidence="1" id="KW-0812">Transmembrane</keyword>
<organism evidence="3 4">
    <name type="scientific">Brevundimonas lenta</name>
    <dbReference type="NCBI Taxonomy" id="424796"/>
    <lineage>
        <taxon>Bacteria</taxon>
        <taxon>Pseudomonadati</taxon>
        <taxon>Pseudomonadota</taxon>
        <taxon>Alphaproteobacteria</taxon>
        <taxon>Caulobacterales</taxon>
        <taxon>Caulobacteraceae</taxon>
        <taxon>Brevundimonas</taxon>
    </lineage>
</organism>
<keyword evidence="4" id="KW-1185">Reference proteome</keyword>
<feature type="domain" description="Potassium channel" evidence="2">
    <location>
        <begin position="73"/>
        <end position="136"/>
    </location>
</feature>
<evidence type="ECO:0000313" key="3">
    <source>
        <dbReference type="EMBL" id="MBB4082050.1"/>
    </source>
</evidence>
<keyword evidence="1" id="KW-1133">Transmembrane helix</keyword>
<dbReference type="SUPFAM" id="SSF81324">
    <property type="entry name" value="Voltage-gated potassium channels"/>
    <property type="match status" value="1"/>
</dbReference>
<dbReference type="InterPro" id="IPR013099">
    <property type="entry name" value="K_chnl_dom"/>
</dbReference>
<dbReference type="EMBL" id="JACIDM010000001">
    <property type="protein sequence ID" value="MBB4082050.1"/>
    <property type="molecule type" value="Genomic_DNA"/>
</dbReference>
<proteinExistence type="predicted"/>
<evidence type="ECO:0000256" key="1">
    <source>
        <dbReference type="SAM" id="Phobius"/>
    </source>
</evidence>
<dbReference type="AlphaFoldDB" id="A0A7W6NN67"/>
<feature type="transmembrane region" description="Helical" evidence="1">
    <location>
        <begin position="118"/>
        <end position="139"/>
    </location>
</feature>
<evidence type="ECO:0000313" key="4">
    <source>
        <dbReference type="Proteomes" id="UP000529946"/>
    </source>
</evidence>
<sequence length="162" mass="17184">MILELVIATIMVLITVAMHASGLLLMARGIKHHDHRTGRVRLNAVSIEAALLTVLIILGLFVLHGAQIWLYAVLFHGLGAVANFRDAIYFSTISYGAIGYGDAEIAEQWKLLGAIEGINGVILLGWSVAFFVTVMARIVPTPHRRVARGGGSDARSGGGGAG</sequence>
<evidence type="ECO:0000259" key="2">
    <source>
        <dbReference type="Pfam" id="PF07885"/>
    </source>
</evidence>
<dbReference type="Pfam" id="PF07885">
    <property type="entry name" value="Ion_trans_2"/>
    <property type="match status" value="1"/>
</dbReference>
<dbReference type="Proteomes" id="UP000529946">
    <property type="component" value="Unassembled WGS sequence"/>
</dbReference>
<reference evidence="3 4" key="1">
    <citation type="submission" date="2020-08" db="EMBL/GenBank/DDBJ databases">
        <title>Genomic Encyclopedia of Type Strains, Phase IV (KMG-IV): sequencing the most valuable type-strain genomes for metagenomic binning, comparative biology and taxonomic classification.</title>
        <authorList>
            <person name="Goeker M."/>
        </authorList>
    </citation>
    <scope>NUCLEOTIDE SEQUENCE [LARGE SCALE GENOMIC DNA]</scope>
    <source>
        <strain evidence="3 4">DSM 23960</strain>
    </source>
</reference>
<feature type="transmembrane region" description="Helical" evidence="1">
    <location>
        <begin position="47"/>
        <end position="70"/>
    </location>
</feature>
<feature type="transmembrane region" description="Helical" evidence="1">
    <location>
        <begin position="6"/>
        <end position="26"/>
    </location>
</feature>
<accession>A0A7W6NN67</accession>
<gene>
    <name evidence="3" type="ORF">GGR12_000889</name>
</gene>
<comment type="caution">
    <text evidence="3">The sequence shown here is derived from an EMBL/GenBank/DDBJ whole genome shotgun (WGS) entry which is preliminary data.</text>
</comment>
<dbReference type="Gene3D" id="1.10.287.70">
    <property type="match status" value="1"/>
</dbReference>
<keyword evidence="1" id="KW-0472">Membrane</keyword>